<gene>
    <name evidence="3" type="ORF">ACFPZ4_03425</name>
</gene>
<dbReference type="Proteomes" id="UP001596207">
    <property type="component" value="Unassembled WGS sequence"/>
</dbReference>
<evidence type="ECO:0000256" key="1">
    <source>
        <dbReference type="SAM" id="MobiDB-lite"/>
    </source>
</evidence>
<feature type="compositionally biased region" description="Gly residues" evidence="1">
    <location>
        <begin position="252"/>
        <end position="261"/>
    </location>
</feature>
<evidence type="ECO:0000313" key="3">
    <source>
        <dbReference type="EMBL" id="MFC5940526.1"/>
    </source>
</evidence>
<dbReference type="PROSITE" id="PS51352">
    <property type="entry name" value="THIOREDOXIN_2"/>
    <property type="match status" value="1"/>
</dbReference>
<feature type="compositionally biased region" description="Low complexity" evidence="1">
    <location>
        <begin position="236"/>
        <end position="247"/>
    </location>
</feature>
<feature type="region of interest" description="Disordered" evidence="1">
    <location>
        <begin position="234"/>
        <end position="285"/>
    </location>
</feature>
<protein>
    <submittedName>
        <fullName evidence="3">TlpA family protein disulfide reductase</fullName>
    </submittedName>
</protein>
<evidence type="ECO:0000313" key="4">
    <source>
        <dbReference type="Proteomes" id="UP001596207"/>
    </source>
</evidence>
<dbReference type="InterPro" id="IPR050553">
    <property type="entry name" value="Thioredoxin_ResA/DsbE_sf"/>
</dbReference>
<dbReference type="InterPro" id="IPR036249">
    <property type="entry name" value="Thioredoxin-like_sf"/>
</dbReference>
<dbReference type="InterPro" id="IPR000866">
    <property type="entry name" value="AhpC/TSA"/>
</dbReference>
<sequence>VREPPAVVLVAKGGALLRGWPGGLDAAALEQRLGELVLAGCTARPAAEPAPALAGGASTLPGPVPADLALRPAPGAAPAAPAFTGGLTDGTPLTAARLWADRPVVFTFFSSWCTTCVDRQDALSDLARRYRDRVVFVGVAGADQADELQDYLRAHRVEYPVVVDEQQTIWRSYAVREPPAVVLVAKGGALLRGWPGGLDAAALEQRLGELVLAGSPLARAGAASNRREVDAAPCGVPVSSDPPSRSVFALVGAGGSTGEAGAGDRPAAPRQPSGTSVRANKSFSV</sequence>
<organism evidence="3 4">
    <name type="scientific">Micromonospora harpali</name>
    <dbReference type="NCBI Taxonomy" id="1490225"/>
    <lineage>
        <taxon>Bacteria</taxon>
        <taxon>Bacillati</taxon>
        <taxon>Actinomycetota</taxon>
        <taxon>Actinomycetes</taxon>
        <taxon>Micromonosporales</taxon>
        <taxon>Micromonosporaceae</taxon>
        <taxon>Micromonospora</taxon>
    </lineage>
</organism>
<name>A0ABW1HJP4_9ACTN</name>
<feature type="non-terminal residue" evidence="3">
    <location>
        <position position="1"/>
    </location>
</feature>
<dbReference type="SUPFAM" id="SSF52833">
    <property type="entry name" value="Thioredoxin-like"/>
    <property type="match status" value="1"/>
</dbReference>
<comment type="caution">
    <text evidence="3">The sequence shown here is derived from an EMBL/GenBank/DDBJ whole genome shotgun (WGS) entry which is preliminary data.</text>
</comment>
<feature type="compositionally biased region" description="Polar residues" evidence="1">
    <location>
        <begin position="272"/>
        <end position="285"/>
    </location>
</feature>
<keyword evidence="4" id="KW-1185">Reference proteome</keyword>
<reference evidence="4" key="1">
    <citation type="journal article" date="2019" name="Int. J. Syst. Evol. Microbiol.">
        <title>The Global Catalogue of Microorganisms (GCM) 10K type strain sequencing project: providing services to taxonomists for standard genome sequencing and annotation.</title>
        <authorList>
            <consortium name="The Broad Institute Genomics Platform"/>
            <consortium name="The Broad Institute Genome Sequencing Center for Infectious Disease"/>
            <person name="Wu L."/>
            <person name="Ma J."/>
        </authorList>
    </citation>
    <scope>NUCLEOTIDE SEQUENCE [LARGE SCALE GENOMIC DNA]</scope>
    <source>
        <strain evidence="4">CGMCC 4.7173</strain>
    </source>
</reference>
<dbReference type="PANTHER" id="PTHR42852:SF17">
    <property type="entry name" value="THIOREDOXIN-LIKE PROTEIN HI_1115"/>
    <property type="match status" value="1"/>
</dbReference>
<dbReference type="CDD" id="cd02966">
    <property type="entry name" value="TlpA_like_family"/>
    <property type="match status" value="1"/>
</dbReference>
<accession>A0ABW1HJP4</accession>
<evidence type="ECO:0000259" key="2">
    <source>
        <dbReference type="PROSITE" id="PS51352"/>
    </source>
</evidence>
<dbReference type="Pfam" id="PF00578">
    <property type="entry name" value="AhpC-TSA"/>
    <property type="match status" value="1"/>
</dbReference>
<proteinExistence type="predicted"/>
<dbReference type="Gene3D" id="3.40.30.10">
    <property type="entry name" value="Glutaredoxin"/>
    <property type="match status" value="1"/>
</dbReference>
<dbReference type="InterPro" id="IPR013766">
    <property type="entry name" value="Thioredoxin_domain"/>
</dbReference>
<dbReference type="EMBL" id="JBHSQQ010000009">
    <property type="protein sequence ID" value="MFC5940526.1"/>
    <property type="molecule type" value="Genomic_DNA"/>
</dbReference>
<feature type="domain" description="Thioredoxin" evidence="2">
    <location>
        <begin position="74"/>
        <end position="212"/>
    </location>
</feature>
<dbReference type="PANTHER" id="PTHR42852">
    <property type="entry name" value="THIOL:DISULFIDE INTERCHANGE PROTEIN DSBE"/>
    <property type="match status" value="1"/>
</dbReference>
<dbReference type="RefSeq" id="WP_377536272.1">
    <property type="nucleotide sequence ID" value="NZ_JBHSQQ010000009.1"/>
</dbReference>